<evidence type="ECO:0000313" key="1">
    <source>
        <dbReference type="EMBL" id="MBX46560.1"/>
    </source>
</evidence>
<proteinExistence type="predicted"/>
<organism evidence="1">
    <name type="scientific">Rhizophora mucronata</name>
    <name type="common">Asiatic mangrove</name>
    <dbReference type="NCBI Taxonomy" id="61149"/>
    <lineage>
        <taxon>Eukaryota</taxon>
        <taxon>Viridiplantae</taxon>
        <taxon>Streptophyta</taxon>
        <taxon>Embryophyta</taxon>
        <taxon>Tracheophyta</taxon>
        <taxon>Spermatophyta</taxon>
        <taxon>Magnoliopsida</taxon>
        <taxon>eudicotyledons</taxon>
        <taxon>Gunneridae</taxon>
        <taxon>Pentapetalae</taxon>
        <taxon>rosids</taxon>
        <taxon>fabids</taxon>
        <taxon>Malpighiales</taxon>
        <taxon>Rhizophoraceae</taxon>
        <taxon>Rhizophora</taxon>
    </lineage>
</organism>
<protein>
    <submittedName>
        <fullName evidence="1">Uncharacterized protein</fullName>
    </submittedName>
</protein>
<name>A0A2P2NVS8_RHIMU</name>
<dbReference type="AlphaFoldDB" id="A0A2P2NVS8"/>
<sequence length="35" mass="4195">MIIFIFKCSHNCIFITFSRNIHKLTKLLIKQTNMP</sequence>
<accession>A0A2P2NVS8</accession>
<dbReference type="EMBL" id="GGEC01066076">
    <property type="protein sequence ID" value="MBX46560.1"/>
    <property type="molecule type" value="Transcribed_RNA"/>
</dbReference>
<reference evidence="1" key="1">
    <citation type="submission" date="2018-02" db="EMBL/GenBank/DDBJ databases">
        <title>Rhizophora mucronata_Transcriptome.</title>
        <authorList>
            <person name="Meera S.P."/>
            <person name="Sreeshan A."/>
            <person name="Augustine A."/>
        </authorList>
    </citation>
    <scope>NUCLEOTIDE SEQUENCE</scope>
    <source>
        <tissue evidence="1">Leaf</tissue>
    </source>
</reference>